<evidence type="ECO:0000313" key="3">
    <source>
        <dbReference type="Proteomes" id="UP001359559"/>
    </source>
</evidence>
<reference evidence="2 3" key="1">
    <citation type="submission" date="2024-01" db="EMBL/GenBank/DDBJ databases">
        <title>The genomes of 5 underutilized Papilionoideae crops provide insights into root nodulation and disease resistance.</title>
        <authorList>
            <person name="Yuan L."/>
        </authorList>
    </citation>
    <scope>NUCLEOTIDE SEQUENCE [LARGE SCALE GENOMIC DNA]</scope>
    <source>
        <strain evidence="2">LY-2023</strain>
        <tissue evidence="2">Leaf</tissue>
    </source>
</reference>
<sequence>MQRMASISESGTRAPNGLVMFLREEREIIIKVKQEQIPLLTSHAPAPYPQQHNKPLHMPSRIPKPSPL</sequence>
<accession>A0AAN9J6K6</accession>
<evidence type="ECO:0000313" key="2">
    <source>
        <dbReference type="EMBL" id="KAK7293232.1"/>
    </source>
</evidence>
<gene>
    <name evidence="2" type="ORF">RJT34_16095</name>
</gene>
<comment type="caution">
    <text evidence="2">The sequence shown here is derived from an EMBL/GenBank/DDBJ whole genome shotgun (WGS) entry which is preliminary data.</text>
</comment>
<evidence type="ECO:0000256" key="1">
    <source>
        <dbReference type="SAM" id="MobiDB-lite"/>
    </source>
</evidence>
<organism evidence="2 3">
    <name type="scientific">Clitoria ternatea</name>
    <name type="common">Butterfly pea</name>
    <dbReference type="NCBI Taxonomy" id="43366"/>
    <lineage>
        <taxon>Eukaryota</taxon>
        <taxon>Viridiplantae</taxon>
        <taxon>Streptophyta</taxon>
        <taxon>Embryophyta</taxon>
        <taxon>Tracheophyta</taxon>
        <taxon>Spermatophyta</taxon>
        <taxon>Magnoliopsida</taxon>
        <taxon>eudicotyledons</taxon>
        <taxon>Gunneridae</taxon>
        <taxon>Pentapetalae</taxon>
        <taxon>rosids</taxon>
        <taxon>fabids</taxon>
        <taxon>Fabales</taxon>
        <taxon>Fabaceae</taxon>
        <taxon>Papilionoideae</taxon>
        <taxon>50 kb inversion clade</taxon>
        <taxon>NPAAA clade</taxon>
        <taxon>indigoferoid/millettioid clade</taxon>
        <taxon>Phaseoleae</taxon>
        <taxon>Clitoria</taxon>
    </lineage>
</organism>
<dbReference type="AlphaFoldDB" id="A0AAN9J6K6"/>
<feature type="region of interest" description="Disordered" evidence="1">
    <location>
        <begin position="41"/>
        <end position="68"/>
    </location>
</feature>
<proteinExistence type="predicted"/>
<keyword evidence="3" id="KW-1185">Reference proteome</keyword>
<name>A0AAN9J6K6_CLITE</name>
<dbReference type="Proteomes" id="UP001359559">
    <property type="component" value="Unassembled WGS sequence"/>
</dbReference>
<protein>
    <submittedName>
        <fullName evidence="2">Uncharacterized protein</fullName>
    </submittedName>
</protein>
<dbReference type="EMBL" id="JAYKXN010000004">
    <property type="protein sequence ID" value="KAK7293232.1"/>
    <property type="molecule type" value="Genomic_DNA"/>
</dbReference>